<dbReference type="EMBL" id="KQ947432">
    <property type="protein sequence ID" value="KUJ09458.1"/>
    <property type="molecule type" value="Genomic_DNA"/>
</dbReference>
<evidence type="ECO:0000313" key="4">
    <source>
        <dbReference type="Proteomes" id="UP000070700"/>
    </source>
</evidence>
<evidence type="ECO:0000256" key="1">
    <source>
        <dbReference type="SAM" id="SignalP"/>
    </source>
</evidence>
<keyword evidence="4" id="KW-1185">Reference proteome</keyword>
<dbReference type="CDD" id="cd09630">
    <property type="entry name" value="CDH_like_cytochrome"/>
    <property type="match status" value="1"/>
</dbReference>
<dbReference type="Proteomes" id="UP000070700">
    <property type="component" value="Unassembled WGS sequence"/>
</dbReference>
<dbReference type="InterPro" id="IPR015920">
    <property type="entry name" value="Cellobiose_DH-like_cyt"/>
</dbReference>
<dbReference type="KEGG" id="psco:LY89DRAFT_741168"/>
<dbReference type="Pfam" id="PF16010">
    <property type="entry name" value="CDH-cyt"/>
    <property type="match status" value="1"/>
</dbReference>
<dbReference type="SUPFAM" id="SSF49344">
    <property type="entry name" value="CBD9-like"/>
    <property type="match status" value="1"/>
</dbReference>
<evidence type="ECO:0000259" key="2">
    <source>
        <dbReference type="Pfam" id="PF16010"/>
    </source>
</evidence>
<organism evidence="3 4">
    <name type="scientific">Mollisia scopiformis</name>
    <name type="common">Conifer needle endophyte fungus</name>
    <name type="synonym">Phialocephala scopiformis</name>
    <dbReference type="NCBI Taxonomy" id="149040"/>
    <lineage>
        <taxon>Eukaryota</taxon>
        <taxon>Fungi</taxon>
        <taxon>Dikarya</taxon>
        <taxon>Ascomycota</taxon>
        <taxon>Pezizomycotina</taxon>
        <taxon>Leotiomycetes</taxon>
        <taxon>Helotiales</taxon>
        <taxon>Mollisiaceae</taxon>
        <taxon>Mollisia</taxon>
    </lineage>
</organism>
<name>A0A132BAQ4_MOLSC</name>
<dbReference type="PANTHER" id="PTHR47797:SF5">
    <property type="entry name" value="CELLOBIOSE DEHYDROGENASE CYTOCHROME DOMAIN-CONTAINING PROTEIN"/>
    <property type="match status" value="1"/>
</dbReference>
<dbReference type="GeneID" id="28830397"/>
<reference evidence="3 4" key="1">
    <citation type="submission" date="2015-10" db="EMBL/GenBank/DDBJ databases">
        <title>Full genome of DAOMC 229536 Phialocephala scopiformis, a fungal endophyte of spruce producing the potent anti-insectan compound rugulosin.</title>
        <authorList>
            <consortium name="DOE Joint Genome Institute"/>
            <person name="Walker A.K."/>
            <person name="Frasz S.L."/>
            <person name="Seifert K.A."/>
            <person name="Miller J.D."/>
            <person name="Mondo S.J."/>
            <person name="Labutti K."/>
            <person name="Lipzen A."/>
            <person name="Dockter R."/>
            <person name="Kennedy M."/>
            <person name="Grigoriev I.V."/>
            <person name="Spatafora J.W."/>
        </authorList>
    </citation>
    <scope>NUCLEOTIDE SEQUENCE [LARGE SCALE GENOMIC DNA]</scope>
    <source>
        <strain evidence="3 4">CBS 120377</strain>
    </source>
</reference>
<dbReference type="PANTHER" id="PTHR47797">
    <property type="entry name" value="DEHYDROGENASE, PUTATIVE (AFU_ORTHOLOGUE AFUA_8G05805)-RELATED"/>
    <property type="match status" value="1"/>
</dbReference>
<dbReference type="InParanoid" id="A0A132BAQ4"/>
<feature type="domain" description="Cellobiose dehydrogenase-like cytochrome" evidence="2">
    <location>
        <begin position="23"/>
        <end position="182"/>
    </location>
</feature>
<feature type="chain" id="PRO_5007288034" evidence="1">
    <location>
        <begin position="19"/>
        <end position="193"/>
    </location>
</feature>
<evidence type="ECO:0000313" key="3">
    <source>
        <dbReference type="EMBL" id="KUJ09458.1"/>
    </source>
</evidence>
<dbReference type="AlphaFoldDB" id="A0A132BAQ4"/>
<protein>
    <submittedName>
        <fullName evidence="3">CBD9-like protein</fullName>
    </submittedName>
</protein>
<proteinExistence type="predicted"/>
<keyword evidence="1" id="KW-0732">Signal</keyword>
<gene>
    <name evidence="3" type="ORF">LY89DRAFT_741168</name>
</gene>
<feature type="signal peptide" evidence="1">
    <location>
        <begin position="1"/>
        <end position="18"/>
    </location>
</feature>
<dbReference type="Gene3D" id="2.60.40.1210">
    <property type="entry name" value="Cellobiose dehydrogenase, cytochrome domain"/>
    <property type="match status" value="1"/>
</dbReference>
<dbReference type="RefSeq" id="XP_018063813.1">
    <property type="nucleotide sequence ID" value="XM_018220671.1"/>
</dbReference>
<dbReference type="OrthoDB" id="413885at2759"/>
<sequence length="193" mass="20290">MAIRLLLGALALATAVCGQKLVTYVEPTSTVQYSLAIPETAAAPFDVFASIVAPSNVTWAAIAFGGCMLRSPLVVAWKNDTNILASPRWADAYHPPDLYNGTTVTVFNTSTVNATHWKANILVSGGSSWLGGSVKAFGSIPLGWAVSSLPLAAPATINSGIRYHNVGKGHFEVNMTNARNTQSAFDALKTSPI</sequence>
<accession>A0A132BAQ4</accession>